<evidence type="ECO:0000256" key="2">
    <source>
        <dbReference type="SAM" id="MobiDB-lite"/>
    </source>
</evidence>
<keyword evidence="5" id="KW-1185">Reference proteome</keyword>
<dbReference type="PANTHER" id="PTHR19303:SF73">
    <property type="entry name" value="PROTEIN PDC2"/>
    <property type="match status" value="1"/>
</dbReference>
<evidence type="ECO:0000256" key="1">
    <source>
        <dbReference type="ARBA" id="ARBA00023125"/>
    </source>
</evidence>
<dbReference type="PROSITE" id="PS51253">
    <property type="entry name" value="HTH_CENPB"/>
    <property type="match status" value="1"/>
</dbReference>
<dbReference type="AlphaFoldDB" id="A0A6A4DG94"/>
<name>A0A6A4DG94_9STRA</name>
<dbReference type="Pfam" id="PF03184">
    <property type="entry name" value="DDE_1"/>
    <property type="match status" value="1"/>
</dbReference>
<evidence type="ECO:0000313" key="4">
    <source>
        <dbReference type="EMBL" id="KAE9307820.1"/>
    </source>
</evidence>
<evidence type="ECO:0000313" key="5">
    <source>
        <dbReference type="Proteomes" id="UP000434957"/>
    </source>
</evidence>
<feature type="domain" description="HTH CENPB-type" evidence="3">
    <location>
        <begin position="99"/>
        <end position="173"/>
    </location>
</feature>
<evidence type="ECO:0000259" key="3">
    <source>
        <dbReference type="PROSITE" id="PS51253"/>
    </source>
</evidence>
<dbReference type="GO" id="GO:0003677">
    <property type="term" value="F:DNA binding"/>
    <property type="evidence" value="ECO:0007669"/>
    <property type="project" value="UniProtKB-KW"/>
</dbReference>
<dbReference type="InterPro" id="IPR006600">
    <property type="entry name" value="HTH_CenpB_DNA-bd_dom"/>
</dbReference>
<feature type="region of interest" description="Disordered" evidence="2">
    <location>
        <begin position="1"/>
        <end position="33"/>
    </location>
</feature>
<comment type="caution">
    <text evidence="4">The sequence shown here is derived from an EMBL/GenBank/DDBJ whole genome shotgun (WGS) entry which is preliminary data.</text>
</comment>
<proteinExistence type="predicted"/>
<dbReference type="Proteomes" id="UP000434957">
    <property type="component" value="Unassembled WGS sequence"/>
</dbReference>
<organism evidence="4 5">
    <name type="scientific">Phytophthora rubi</name>
    <dbReference type="NCBI Taxonomy" id="129364"/>
    <lineage>
        <taxon>Eukaryota</taxon>
        <taxon>Sar</taxon>
        <taxon>Stramenopiles</taxon>
        <taxon>Oomycota</taxon>
        <taxon>Peronosporomycetes</taxon>
        <taxon>Peronosporales</taxon>
        <taxon>Peronosporaceae</taxon>
        <taxon>Phytophthora</taxon>
    </lineage>
</organism>
<protein>
    <recommendedName>
        <fullName evidence="3">HTH CENPB-type domain-containing protein</fullName>
    </recommendedName>
</protein>
<dbReference type="GO" id="GO:0005634">
    <property type="term" value="C:nucleus"/>
    <property type="evidence" value="ECO:0007669"/>
    <property type="project" value="TreeGrafter"/>
</dbReference>
<dbReference type="PANTHER" id="PTHR19303">
    <property type="entry name" value="TRANSPOSON"/>
    <property type="match status" value="1"/>
</dbReference>
<reference evidence="4 5" key="1">
    <citation type="submission" date="2018-08" db="EMBL/GenBank/DDBJ databases">
        <title>Genomic investigation of the strawberry pathogen Phytophthora fragariae indicates pathogenicity is determined by transcriptional variation in three key races.</title>
        <authorList>
            <person name="Adams T.M."/>
            <person name="Armitage A.D."/>
            <person name="Sobczyk M.K."/>
            <person name="Bates H.J."/>
            <person name="Dunwell J.M."/>
            <person name="Nellist C.F."/>
            <person name="Harrison R.J."/>
        </authorList>
    </citation>
    <scope>NUCLEOTIDE SEQUENCE [LARGE SCALE GENOMIC DNA]</scope>
    <source>
        <strain evidence="4 5">SCRP333</strain>
    </source>
</reference>
<feature type="compositionally biased region" description="Polar residues" evidence="2">
    <location>
        <begin position="1"/>
        <end position="12"/>
    </location>
</feature>
<dbReference type="InterPro" id="IPR004875">
    <property type="entry name" value="DDE_SF_endonuclease_dom"/>
</dbReference>
<dbReference type="EMBL" id="QXFT01001907">
    <property type="protein sequence ID" value="KAE9307820.1"/>
    <property type="molecule type" value="Genomic_DNA"/>
</dbReference>
<gene>
    <name evidence="4" type="ORF">PR003_g20907</name>
</gene>
<sequence length="273" mass="30775">MPSISSGGQRTVQFDPIHARAPPMTTSPPRPYRKRSHFTKLQALQICERRRQVLTATYKELAAWAQAKFSFAPPPSKQTIGRALKSESQLRCATADCLMSQRGRPSFQLVLDRCMIEFVLASESWGIPLSGSMLIAQSRKALQRLNVPPASWPRLGRSWFRNFQDRYGIRWRRAHGEDGLVDLDAVEEEVAELRRLICTYSFTDVYNMDETGFFFINVPRGSLCVSSAPALKQDKARITLALCTNASGTDKLPLLFIGKSVKPRWLAKKLADV</sequence>
<dbReference type="InterPro" id="IPR050863">
    <property type="entry name" value="CenT-Element_Derived"/>
</dbReference>
<accession>A0A6A4DG94</accession>
<keyword evidence="1" id="KW-0238">DNA-binding</keyword>